<dbReference type="AlphaFoldDB" id="A0A4V4H4S4"/>
<dbReference type="EMBL" id="PYDT01000008">
    <property type="protein sequence ID" value="THU53186.1"/>
    <property type="molecule type" value="Genomic_DNA"/>
</dbReference>
<proteinExistence type="predicted"/>
<sequence length="134" mass="15014">MYADIMVLPITFYPLPSVPKARLSTIVSYNEIVVMFRPLGCRNKLALNSVLVDAFSQLLRFLILLLPLHNLISFPQNKLLTGAAQELRADHTIFHRIQLPGLLKVIVYLITTKRHLTWRSSDGLATGSRTAAAC</sequence>
<protein>
    <submittedName>
        <fullName evidence="1">Uncharacterized protein</fullName>
    </submittedName>
</protein>
<accession>A0A4V4H4S4</accession>
<gene>
    <name evidence="1" type="ORF">C4D60_Mb10t11730</name>
</gene>
<comment type="caution">
    <text evidence="1">The sequence shown here is derived from an EMBL/GenBank/DDBJ whole genome shotgun (WGS) entry which is preliminary data.</text>
</comment>
<name>A0A4V4H4S4_MUSBA</name>
<dbReference type="Proteomes" id="UP000317650">
    <property type="component" value="Chromosome 10"/>
</dbReference>
<evidence type="ECO:0000313" key="1">
    <source>
        <dbReference type="EMBL" id="THU53186.1"/>
    </source>
</evidence>
<evidence type="ECO:0000313" key="2">
    <source>
        <dbReference type="Proteomes" id="UP000317650"/>
    </source>
</evidence>
<organism evidence="1 2">
    <name type="scientific">Musa balbisiana</name>
    <name type="common">Banana</name>
    <dbReference type="NCBI Taxonomy" id="52838"/>
    <lineage>
        <taxon>Eukaryota</taxon>
        <taxon>Viridiplantae</taxon>
        <taxon>Streptophyta</taxon>
        <taxon>Embryophyta</taxon>
        <taxon>Tracheophyta</taxon>
        <taxon>Spermatophyta</taxon>
        <taxon>Magnoliopsida</taxon>
        <taxon>Liliopsida</taxon>
        <taxon>Zingiberales</taxon>
        <taxon>Musaceae</taxon>
        <taxon>Musa</taxon>
    </lineage>
</organism>
<reference evidence="1" key="1">
    <citation type="journal article" date="2019" name="Nat. Plants">
        <title>Genome sequencing of Musa balbisiana reveals subgenome evolution and function divergence in polyploid bananas.</title>
        <authorList>
            <person name="Yao X."/>
        </authorList>
    </citation>
    <scope>NUCLEOTIDE SEQUENCE [LARGE SCALE GENOMIC DNA]</scope>
    <source>
        <strain evidence="1">DH-PKW</strain>
        <tissue evidence="1">Leaves</tissue>
    </source>
</reference>
<keyword evidence="2" id="KW-1185">Reference proteome</keyword>